<reference evidence="1" key="2">
    <citation type="submission" date="2018-07" db="EMBL/GenBank/DDBJ databases">
        <authorList>
            <consortium name="NCBI Pathogen Detection Project"/>
        </authorList>
    </citation>
    <scope>NUCLEOTIDE SEQUENCE</scope>
    <source>
        <strain evidence="1">2584-68</strain>
    </source>
</reference>
<gene>
    <name evidence="1" type="ORF">GNB58_004409</name>
</gene>
<sequence length="176" mass="19704">MMDMKNFVISSPETDDETFLAEQGAIILRDEQGREWYSSQALFSADTVKIMYDSANIVRAITTDVSTLYPHLHSVAEVDKIPEETDIYGGWIYSDGEVIEKPLSHDEIVTQADYKKSSLLDEARAAISLWQTELQLGSISDEDKASLIAWMNYIKAVQAVDTSKAPDIIWPTPPTV</sequence>
<dbReference type="InterPro" id="IPR051220">
    <property type="entry name" value="TFA_Chaperone"/>
</dbReference>
<accession>A0A736RL65</accession>
<dbReference type="EMBL" id="DAATAH010000081">
    <property type="protein sequence ID" value="HAE7767323.1"/>
    <property type="molecule type" value="Genomic_DNA"/>
</dbReference>
<evidence type="ECO:0000313" key="1">
    <source>
        <dbReference type="EMBL" id="HAE7767323.1"/>
    </source>
</evidence>
<dbReference type="Pfam" id="PF02413">
    <property type="entry name" value="Caudo_TAP"/>
    <property type="match status" value="1"/>
</dbReference>
<reference evidence="1" key="1">
    <citation type="journal article" date="2018" name="Genome Biol.">
        <title>SKESA: strategic k-mer extension for scrupulous assemblies.</title>
        <authorList>
            <person name="Souvorov A."/>
            <person name="Agarwala R."/>
            <person name="Lipman D.J."/>
        </authorList>
    </citation>
    <scope>NUCLEOTIDE SEQUENCE</scope>
    <source>
        <strain evidence="1">2584-68</strain>
    </source>
</reference>
<name>A0A736RL65_SALHO</name>
<dbReference type="PANTHER" id="PTHR34413">
    <property type="entry name" value="PROPHAGE TAIL FIBER ASSEMBLY PROTEIN HOMOLOG TFAE-RELATED-RELATED"/>
    <property type="match status" value="1"/>
</dbReference>
<organism evidence="1">
    <name type="scientific">Salmonella enterica subsp. houtenae serovar 45:g,z51:-</name>
    <dbReference type="NCBI Taxonomy" id="1967611"/>
    <lineage>
        <taxon>Bacteria</taxon>
        <taxon>Pseudomonadati</taxon>
        <taxon>Pseudomonadota</taxon>
        <taxon>Gammaproteobacteria</taxon>
        <taxon>Enterobacterales</taxon>
        <taxon>Enterobacteriaceae</taxon>
        <taxon>Salmonella</taxon>
    </lineage>
</organism>
<dbReference type="InterPro" id="IPR003458">
    <property type="entry name" value="Phage_T4_Gp38_tail_assem"/>
</dbReference>
<dbReference type="PANTHER" id="PTHR34413:SF2">
    <property type="entry name" value="PROPHAGE TAIL FIBER ASSEMBLY PROTEIN HOMOLOG TFAE-RELATED"/>
    <property type="match status" value="1"/>
</dbReference>
<comment type="caution">
    <text evidence="1">The sequence shown here is derived from an EMBL/GenBank/DDBJ whole genome shotgun (WGS) entry which is preliminary data.</text>
</comment>
<protein>
    <submittedName>
        <fullName evidence="1">Tail fiber assembly protein</fullName>
    </submittedName>
</protein>
<proteinExistence type="predicted"/>
<dbReference type="AlphaFoldDB" id="A0A736RL65"/>